<comment type="caution">
    <text evidence="1">The sequence shown here is derived from an EMBL/GenBank/DDBJ whole genome shotgun (WGS) entry which is preliminary data.</text>
</comment>
<name>A3IT14_9CHRO</name>
<evidence type="ECO:0000313" key="2">
    <source>
        <dbReference type="Proteomes" id="UP000003781"/>
    </source>
</evidence>
<gene>
    <name evidence="1" type="ORF">CY0110_28969</name>
</gene>
<reference evidence="1 2" key="1">
    <citation type="submission" date="2007-03" db="EMBL/GenBank/DDBJ databases">
        <authorList>
            <person name="Stal L."/>
            <person name="Ferriera S."/>
            <person name="Johnson J."/>
            <person name="Kravitz S."/>
            <person name="Beeson K."/>
            <person name="Sutton G."/>
            <person name="Rogers Y.-H."/>
            <person name="Friedman R."/>
            <person name="Frazier M."/>
            <person name="Venter J.C."/>
        </authorList>
    </citation>
    <scope>NUCLEOTIDE SEQUENCE [LARGE SCALE GENOMIC DNA]</scope>
    <source>
        <strain evidence="1 2">CCY0110</strain>
    </source>
</reference>
<evidence type="ECO:0000313" key="1">
    <source>
        <dbReference type="EMBL" id="EAZ90445.1"/>
    </source>
</evidence>
<dbReference type="EMBL" id="AAXW01000025">
    <property type="protein sequence ID" value="EAZ90445.1"/>
    <property type="molecule type" value="Genomic_DNA"/>
</dbReference>
<dbReference type="AlphaFoldDB" id="A3IT14"/>
<protein>
    <submittedName>
        <fullName evidence="1">Uncharacterized protein</fullName>
    </submittedName>
</protein>
<keyword evidence="2" id="KW-1185">Reference proteome</keyword>
<dbReference type="RefSeq" id="WP_008276519.1">
    <property type="nucleotide sequence ID" value="NZ_AAXW01000025.1"/>
</dbReference>
<accession>A3IT14</accession>
<proteinExistence type="predicted"/>
<dbReference type="eggNOG" id="COG0433">
    <property type="taxonomic scope" value="Bacteria"/>
</dbReference>
<dbReference type="Proteomes" id="UP000003781">
    <property type="component" value="Unassembled WGS sequence"/>
</dbReference>
<sequence>MFRQTVKFKKGDWLLVSYDATGLEAVPLPIHTPNANERLKKFLETYKESPNQFTSQ</sequence>
<organism evidence="1 2">
    <name type="scientific">Crocosphaera chwakensis CCY0110</name>
    <dbReference type="NCBI Taxonomy" id="391612"/>
    <lineage>
        <taxon>Bacteria</taxon>
        <taxon>Bacillati</taxon>
        <taxon>Cyanobacteriota</taxon>
        <taxon>Cyanophyceae</taxon>
        <taxon>Oscillatoriophycideae</taxon>
        <taxon>Chroococcales</taxon>
        <taxon>Aphanothecaceae</taxon>
        <taxon>Crocosphaera</taxon>
        <taxon>Crocosphaera chwakensis</taxon>
    </lineage>
</organism>